<dbReference type="RefSeq" id="WP_203367355.1">
    <property type="nucleotide sequence ID" value="NZ_WSFT01000050.1"/>
</dbReference>
<reference evidence="1" key="1">
    <citation type="submission" date="2019-12" db="EMBL/GenBank/DDBJ databases">
        <title>Clostridiaceae gen. nov. sp. nov., isolated from sediment in Xinjiang, China.</title>
        <authorList>
            <person name="Zhang R."/>
        </authorList>
    </citation>
    <scope>NUCLEOTIDE SEQUENCE</scope>
    <source>
        <strain evidence="1">D2Q-11</strain>
    </source>
</reference>
<dbReference type="Proteomes" id="UP000724672">
    <property type="component" value="Unassembled WGS sequence"/>
</dbReference>
<sequence>MLKDEARKYIDSELQYGDKKDMYHYNCSEIILNACNDYYKLGLDSKALKMIVPFGGGLNSEKNCGILTGGVSAIGIMFAEDKPSLNTKMKEVTIEWVKTFENEFGSADCKIIKETKRDEVKGCEPLIIKGSEILEEVLSEQYKK</sequence>
<dbReference type="NCBIfam" id="TIGR01909">
    <property type="entry name" value="C_GCAxxG_C_C"/>
    <property type="match status" value="1"/>
</dbReference>
<dbReference type="AlphaFoldDB" id="A0A942Z7D1"/>
<protein>
    <submittedName>
        <fullName evidence="1">C-GCAxxG-C-C family protein</fullName>
    </submittedName>
</protein>
<gene>
    <name evidence="1" type="ORF">GOQ27_13250</name>
</gene>
<dbReference type="Pfam" id="PF09719">
    <property type="entry name" value="C_GCAxxG_C_C"/>
    <property type="match status" value="1"/>
</dbReference>
<organism evidence="1 2">
    <name type="scientific">Anaeromonas frigoriresistens</name>
    <dbReference type="NCBI Taxonomy" id="2683708"/>
    <lineage>
        <taxon>Bacteria</taxon>
        <taxon>Bacillati</taxon>
        <taxon>Bacillota</taxon>
        <taxon>Tissierellia</taxon>
        <taxon>Tissierellales</taxon>
        <taxon>Thermohalobacteraceae</taxon>
        <taxon>Anaeromonas</taxon>
    </lineage>
</organism>
<comment type="caution">
    <text evidence="1">The sequence shown here is derived from an EMBL/GenBank/DDBJ whole genome shotgun (WGS) entry which is preliminary data.</text>
</comment>
<evidence type="ECO:0000313" key="2">
    <source>
        <dbReference type="Proteomes" id="UP000724672"/>
    </source>
</evidence>
<dbReference type="EMBL" id="WSFT01000050">
    <property type="protein sequence ID" value="MBS4539436.1"/>
    <property type="molecule type" value="Genomic_DNA"/>
</dbReference>
<name>A0A942Z7D1_9FIRM</name>
<proteinExistence type="predicted"/>
<keyword evidence="2" id="KW-1185">Reference proteome</keyword>
<evidence type="ECO:0000313" key="1">
    <source>
        <dbReference type="EMBL" id="MBS4539436.1"/>
    </source>
</evidence>
<accession>A0A942Z7D1</accession>
<dbReference type="InterPro" id="IPR010181">
    <property type="entry name" value="CGCAxxGCC_motif"/>
</dbReference>